<evidence type="ECO:0000259" key="1">
    <source>
        <dbReference type="Pfam" id="PF13239"/>
    </source>
</evidence>
<reference evidence="2 3" key="1">
    <citation type="submission" date="2023-07" db="EMBL/GenBank/DDBJ databases">
        <title>Sequencing the genomes of 1000 actinobacteria strains.</title>
        <authorList>
            <person name="Klenk H.-P."/>
        </authorList>
    </citation>
    <scope>NUCLEOTIDE SEQUENCE [LARGE SCALE GENOMIC DNA]</scope>
    <source>
        <strain evidence="2 3">DSM 19426</strain>
    </source>
</reference>
<evidence type="ECO:0000313" key="2">
    <source>
        <dbReference type="EMBL" id="MDR7364535.1"/>
    </source>
</evidence>
<protein>
    <recommendedName>
        <fullName evidence="1">2TM domain-containing protein</fullName>
    </recommendedName>
</protein>
<dbReference type="Pfam" id="PF13239">
    <property type="entry name" value="2TM"/>
    <property type="match status" value="1"/>
</dbReference>
<evidence type="ECO:0000313" key="3">
    <source>
        <dbReference type="Proteomes" id="UP001183648"/>
    </source>
</evidence>
<comment type="caution">
    <text evidence="2">The sequence shown here is derived from an EMBL/GenBank/DDBJ whole genome shotgun (WGS) entry which is preliminary data.</text>
</comment>
<proteinExistence type="predicted"/>
<dbReference type="EMBL" id="JAVDYG010000001">
    <property type="protein sequence ID" value="MDR7364535.1"/>
    <property type="molecule type" value="Genomic_DNA"/>
</dbReference>
<feature type="domain" description="2TM" evidence="1">
    <location>
        <begin position="1"/>
        <end position="60"/>
    </location>
</feature>
<organism evidence="2 3">
    <name type="scientific">Nocardioides marmoribigeumensis</name>
    <dbReference type="NCBI Taxonomy" id="433649"/>
    <lineage>
        <taxon>Bacteria</taxon>
        <taxon>Bacillati</taxon>
        <taxon>Actinomycetota</taxon>
        <taxon>Actinomycetes</taxon>
        <taxon>Propionibacteriales</taxon>
        <taxon>Nocardioidaceae</taxon>
        <taxon>Nocardioides</taxon>
    </lineage>
</organism>
<dbReference type="Proteomes" id="UP001183648">
    <property type="component" value="Unassembled WGS sequence"/>
</dbReference>
<gene>
    <name evidence="2" type="ORF">J2S63_004088</name>
</gene>
<sequence>MIYLAVNAFLVVLWAGTTGADAFFWPVFPIAGWGIGVIAHWWDAYHGDDFTEEQIRHEMERLARSH</sequence>
<name>A0ABU2C1N6_9ACTN</name>
<accession>A0ABU2C1N6</accession>
<dbReference type="RefSeq" id="WP_310306275.1">
    <property type="nucleotide sequence ID" value="NZ_BAAAPS010000006.1"/>
</dbReference>
<dbReference type="InterPro" id="IPR025698">
    <property type="entry name" value="2TM_dom"/>
</dbReference>
<keyword evidence="3" id="KW-1185">Reference proteome</keyword>